<name>A0A562UDW4_9SPHI</name>
<evidence type="ECO:0000256" key="1">
    <source>
        <dbReference type="SAM" id="SignalP"/>
    </source>
</evidence>
<protein>
    <recommendedName>
        <fullName evidence="4">DUF5689 domain-containing protein</fullName>
    </recommendedName>
</protein>
<dbReference type="EMBL" id="VLLI01000002">
    <property type="protein sequence ID" value="TWJ03585.1"/>
    <property type="molecule type" value="Genomic_DNA"/>
</dbReference>
<dbReference type="RefSeq" id="WP_144910430.1">
    <property type="nucleotide sequence ID" value="NZ_VLLI01000002.1"/>
</dbReference>
<dbReference type="AlphaFoldDB" id="A0A562UDW4"/>
<dbReference type="PROSITE" id="PS51257">
    <property type="entry name" value="PROKAR_LIPOPROTEIN"/>
    <property type="match status" value="1"/>
</dbReference>
<comment type="caution">
    <text evidence="2">The sequence shown here is derived from an EMBL/GenBank/DDBJ whole genome shotgun (WGS) entry which is preliminary data.</text>
</comment>
<evidence type="ECO:0008006" key="4">
    <source>
        <dbReference type="Google" id="ProtNLM"/>
    </source>
</evidence>
<dbReference type="Proteomes" id="UP000317010">
    <property type="component" value="Unassembled WGS sequence"/>
</dbReference>
<reference evidence="2 3" key="1">
    <citation type="submission" date="2019-07" db="EMBL/GenBank/DDBJ databases">
        <title>Genomic Encyclopedia of Archaeal and Bacterial Type Strains, Phase II (KMG-II): from individual species to whole genera.</title>
        <authorList>
            <person name="Goeker M."/>
        </authorList>
    </citation>
    <scope>NUCLEOTIDE SEQUENCE [LARGE SCALE GENOMIC DNA]</scope>
    <source>
        <strain evidence="2 3">ATCC BAA-1854</strain>
    </source>
</reference>
<feature type="chain" id="PRO_5021900229" description="DUF5689 domain-containing protein" evidence="1">
    <location>
        <begin position="20"/>
        <end position="285"/>
    </location>
</feature>
<dbReference type="OrthoDB" id="794880at2"/>
<gene>
    <name evidence="2" type="ORF">JN11_01131</name>
</gene>
<keyword evidence="1" id="KW-0732">Signal</keyword>
<sequence>MKKTTIIALAMLLGLSACKKDASTINQAPSAQVKARSLVVSHNYVDLTLMPRAAGQNYDTYQGVWQGLQVTVLGPLSWNIQQYPTLVNGVPLVGASVSTSIGSDSYISEQNSGPDGNVFAGSEGVLEGGNYAQFQASLDNYYQALDNYFDANASGTPPLIGDYVNTSYSSVPGFVVFTGKLIRVTTGSNVAIADIGYPLPTASTTTIPSTNFYISDPDQVHYASVNYALYGSNGVCKNATIENSSTVVVISASYTYLGNGIFQFWGTIIRTDGTSFSFNITDNPS</sequence>
<organism evidence="2 3">
    <name type="scientific">Mucilaginibacter frigoritolerans</name>
    <dbReference type="NCBI Taxonomy" id="652788"/>
    <lineage>
        <taxon>Bacteria</taxon>
        <taxon>Pseudomonadati</taxon>
        <taxon>Bacteroidota</taxon>
        <taxon>Sphingobacteriia</taxon>
        <taxon>Sphingobacteriales</taxon>
        <taxon>Sphingobacteriaceae</taxon>
        <taxon>Mucilaginibacter</taxon>
    </lineage>
</organism>
<accession>A0A562UDW4</accession>
<feature type="signal peptide" evidence="1">
    <location>
        <begin position="1"/>
        <end position="19"/>
    </location>
</feature>
<evidence type="ECO:0000313" key="3">
    <source>
        <dbReference type="Proteomes" id="UP000317010"/>
    </source>
</evidence>
<keyword evidence="3" id="KW-1185">Reference proteome</keyword>
<evidence type="ECO:0000313" key="2">
    <source>
        <dbReference type="EMBL" id="TWJ03585.1"/>
    </source>
</evidence>
<proteinExistence type="predicted"/>